<dbReference type="Proteomes" id="UP000236311">
    <property type="component" value="Unassembled WGS sequence"/>
</dbReference>
<evidence type="ECO:0000256" key="3">
    <source>
        <dbReference type="ARBA" id="ARBA00023002"/>
    </source>
</evidence>
<dbReference type="InterPro" id="IPR050129">
    <property type="entry name" value="Zn_alcohol_dh"/>
</dbReference>
<feature type="domain" description="Enoyl reductase (ER)" evidence="4">
    <location>
        <begin position="7"/>
        <end position="350"/>
    </location>
</feature>
<evidence type="ECO:0000313" key="6">
    <source>
        <dbReference type="Proteomes" id="UP000236311"/>
    </source>
</evidence>
<evidence type="ECO:0000313" key="5">
    <source>
        <dbReference type="EMBL" id="SOY28462.1"/>
    </source>
</evidence>
<sequence>MKAWVLTEIGEIRLEAWDKPVPGPGEVLLAVKAAGVCGSDIPRIYQTGAHVHPLIPGHEFSGIVVDTGAETEWPGKRVGVFPLIPCKSCRPCAEGHYEMCRHYDYLGSRRDGGFAEYVCVPARNLVELPDNVSYEEAAMLEPMAVAVHAMRRAQPGNQDTIAICGMGTIGLLLLMFLLEAGKAEGLRPERILVVGNKEFQKQKVLKLGLPEDCWCDSRKQNADEWLKEHTGGGGVDVFFECVGKQETLVQAVNHTSAGGRICLVGNPVSGMTLERDVYWKILRNQLTVTGTWNSSFCHEETDDWHYVLDRLARKQIIPGGFITHRFPLEELDRGFRIMRDKSGDYGKIMGIL</sequence>
<dbReference type="SMART" id="SM00829">
    <property type="entry name" value="PKS_ER"/>
    <property type="match status" value="1"/>
</dbReference>
<dbReference type="InterPro" id="IPR020843">
    <property type="entry name" value="ER"/>
</dbReference>
<evidence type="ECO:0000259" key="4">
    <source>
        <dbReference type="SMART" id="SM00829"/>
    </source>
</evidence>
<dbReference type="Pfam" id="PF08240">
    <property type="entry name" value="ADH_N"/>
    <property type="match status" value="1"/>
</dbReference>
<dbReference type="Pfam" id="PF00107">
    <property type="entry name" value="ADH_zinc_N"/>
    <property type="match status" value="1"/>
</dbReference>
<name>A0A2K4ZDC4_9FIRM</name>
<proteinExistence type="predicted"/>
<dbReference type="PANTHER" id="PTHR43401:SF2">
    <property type="entry name" value="L-THREONINE 3-DEHYDROGENASE"/>
    <property type="match status" value="1"/>
</dbReference>
<dbReference type="InterPro" id="IPR011032">
    <property type="entry name" value="GroES-like_sf"/>
</dbReference>
<organism evidence="5 6">
    <name type="scientific">Acetatifactor muris</name>
    <dbReference type="NCBI Taxonomy" id="879566"/>
    <lineage>
        <taxon>Bacteria</taxon>
        <taxon>Bacillati</taxon>
        <taxon>Bacillota</taxon>
        <taxon>Clostridia</taxon>
        <taxon>Lachnospirales</taxon>
        <taxon>Lachnospiraceae</taxon>
        <taxon>Acetatifactor</taxon>
    </lineage>
</organism>
<dbReference type="EC" id="1.1.1.251" evidence="5"/>
<keyword evidence="2" id="KW-0862">Zinc</keyword>
<dbReference type="SUPFAM" id="SSF51735">
    <property type="entry name" value="NAD(P)-binding Rossmann-fold domains"/>
    <property type="match status" value="1"/>
</dbReference>
<dbReference type="InterPro" id="IPR013154">
    <property type="entry name" value="ADH-like_N"/>
</dbReference>
<dbReference type="CDD" id="cd08236">
    <property type="entry name" value="sugar_DH"/>
    <property type="match status" value="1"/>
</dbReference>
<evidence type="ECO:0000256" key="2">
    <source>
        <dbReference type="ARBA" id="ARBA00022833"/>
    </source>
</evidence>
<dbReference type="AlphaFoldDB" id="A0A2K4ZDC4"/>
<dbReference type="InterPro" id="IPR013149">
    <property type="entry name" value="ADH-like_C"/>
</dbReference>
<dbReference type="InterPro" id="IPR036291">
    <property type="entry name" value="NAD(P)-bd_dom_sf"/>
</dbReference>
<keyword evidence="3 5" id="KW-0560">Oxidoreductase</keyword>
<reference evidence="5 6" key="1">
    <citation type="submission" date="2018-01" db="EMBL/GenBank/DDBJ databases">
        <authorList>
            <person name="Gaut B.S."/>
            <person name="Morton B.R."/>
            <person name="Clegg M.T."/>
            <person name="Duvall M.R."/>
        </authorList>
    </citation>
    <scope>NUCLEOTIDE SEQUENCE [LARGE SCALE GENOMIC DNA]</scope>
    <source>
        <strain evidence="5">GP69</strain>
    </source>
</reference>
<dbReference type="OrthoDB" id="9769198at2"/>
<dbReference type="Gene3D" id="3.40.50.720">
    <property type="entry name" value="NAD(P)-binding Rossmann-like Domain"/>
    <property type="match status" value="1"/>
</dbReference>
<dbReference type="SUPFAM" id="SSF50129">
    <property type="entry name" value="GroES-like"/>
    <property type="match status" value="1"/>
</dbReference>
<dbReference type="GO" id="GO:0046872">
    <property type="term" value="F:metal ion binding"/>
    <property type="evidence" value="ECO:0007669"/>
    <property type="project" value="UniProtKB-KW"/>
</dbReference>
<dbReference type="GO" id="GO:0008868">
    <property type="term" value="F:galactitol-1-phosphate 5-dehydrogenase activity"/>
    <property type="evidence" value="ECO:0007669"/>
    <property type="project" value="UniProtKB-EC"/>
</dbReference>
<gene>
    <name evidence="5" type="primary">gatD</name>
    <name evidence="5" type="ORF">AMURIS_01169</name>
</gene>
<keyword evidence="1" id="KW-0479">Metal-binding</keyword>
<evidence type="ECO:0000256" key="1">
    <source>
        <dbReference type="ARBA" id="ARBA00022723"/>
    </source>
</evidence>
<accession>A0A2K4ZDC4</accession>
<dbReference type="EMBL" id="OFSM01000005">
    <property type="protein sequence ID" value="SOY28462.1"/>
    <property type="molecule type" value="Genomic_DNA"/>
</dbReference>
<keyword evidence="6" id="KW-1185">Reference proteome</keyword>
<dbReference type="PANTHER" id="PTHR43401">
    <property type="entry name" value="L-THREONINE 3-DEHYDROGENASE"/>
    <property type="match status" value="1"/>
</dbReference>
<dbReference type="Gene3D" id="3.90.180.10">
    <property type="entry name" value="Medium-chain alcohol dehydrogenases, catalytic domain"/>
    <property type="match status" value="1"/>
</dbReference>
<protein>
    <submittedName>
        <fullName evidence="5">Galactitol-1-phosphate 5-dehydrogenase</fullName>
        <ecNumber evidence="5">1.1.1.251</ecNumber>
    </submittedName>
</protein>
<dbReference type="RefSeq" id="WP_103238559.1">
    <property type="nucleotide sequence ID" value="NZ_JANJZD010000005.1"/>
</dbReference>